<keyword evidence="3" id="KW-1185">Reference proteome</keyword>
<name>A0ABX5WIR4_9GAMM</name>
<dbReference type="SUPFAM" id="SSF55729">
    <property type="entry name" value="Acyl-CoA N-acyltransferases (Nat)"/>
    <property type="match status" value="1"/>
</dbReference>
<dbReference type="Gene3D" id="3.40.630.30">
    <property type="match status" value="1"/>
</dbReference>
<proteinExistence type="predicted"/>
<dbReference type="PANTHER" id="PTHR43792:SF16">
    <property type="entry name" value="N-ACETYLTRANSFERASE DOMAIN-CONTAINING PROTEIN"/>
    <property type="match status" value="1"/>
</dbReference>
<evidence type="ECO:0000313" key="3">
    <source>
        <dbReference type="Proteomes" id="UP000318758"/>
    </source>
</evidence>
<feature type="domain" description="N-acetyltransferase" evidence="1">
    <location>
        <begin position="24"/>
        <end position="170"/>
    </location>
</feature>
<dbReference type="EMBL" id="CP041153">
    <property type="protein sequence ID" value="QDF74428.1"/>
    <property type="molecule type" value="Genomic_DNA"/>
</dbReference>
<organism evidence="2 3">
    <name type="scientific">Shewanella marisflavi</name>
    <dbReference type="NCBI Taxonomy" id="260364"/>
    <lineage>
        <taxon>Bacteria</taxon>
        <taxon>Pseudomonadati</taxon>
        <taxon>Pseudomonadota</taxon>
        <taxon>Gammaproteobacteria</taxon>
        <taxon>Alteromonadales</taxon>
        <taxon>Shewanellaceae</taxon>
        <taxon>Shewanella</taxon>
    </lineage>
</organism>
<dbReference type="PANTHER" id="PTHR43792">
    <property type="entry name" value="GNAT FAMILY, PUTATIVE (AFU_ORTHOLOGUE AFUA_3G00765)-RELATED-RELATED"/>
    <property type="match status" value="1"/>
</dbReference>
<dbReference type="InterPro" id="IPR000182">
    <property type="entry name" value="GNAT_dom"/>
</dbReference>
<dbReference type="Proteomes" id="UP000318758">
    <property type="component" value="Chromosome"/>
</dbReference>
<evidence type="ECO:0000313" key="2">
    <source>
        <dbReference type="EMBL" id="QDF74428.1"/>
    </source>
</evidence>
<reference evidence="2 3" key="1">
    <citation type="submission" date="2019-06" db="EMBL/GenBank/DDBJ databases">
        <title>Complete genome of Shewanella marisflavi ECSMB14101, a mussel settlement-inducing bacterium isolated from East China Sea.</title>
        <authorList>
            <person name="Yang J."/>
            <person name="Liang X."/>
            <person name="Chang R."/>
            <person name="Peng L."/>
        </authorList>
    </citation>
    <scope>NUCLEOTIDE SEQUENCE [LARGE SCALE GENOMIC DNA]</scope>
    <source>
        <strain evidence="2 3">ECSMB14101</strain>
    </source>
</reference>
<dbReference type="InterPro" id="IPR051531">
    <property type="entry name" value="N-acetyltransferase"/>
</dbReference>
<dbReference type="RefSeq" id="WP_140946865.1">
    <property type="nucleotide sequence ID" value="NZ_CP041153.1"/>
</dbReference>
<accession>A0ABX5WIR4</accession>
<dbReference type="InterPro" id="IPR016181">
    <property type="entry name" value="Acyl_CoA_acyltransferase"/>
</dbReference>
<gene>
    <name evidence="2" type="ORF">FGA12_04170</name>
</gene>
<protein>
    <submittedName>
        <fullName evidence="2">GNAT family N-acetyltransferase</fullName>
    </submittedName>
</protein>
<dbReference type="Pfam" id="PF13302">
    <property type="entry name" value="Acetyltransf_3"/>
    <property type="match status" value="1"/>
</dbReference>
<evidence type="ECO:0000259" key="1">
    <source>
        <dbReference type="Pfam" id="PF13302"/>
    </source>
</evidence>
<sequence length="197" mass="22182">MPSNSLLPSRLTKYLPKHSFCSERLTMRPISATDRELYHRLYCDERVMRHICQPFSPTEADKAFDTSLKATSKAIQHPETPPSYMLWVIVNKTSGVTLGVIGLNWDKAQPDTAEIGIMMLPKAQGKLLADEAVIALIAHSKKALQLIEIKAIFSTKNLATKRIVKKLGFKQRPSSHPVQESTDKAFESQLEYFLTLV</sequence>